<dbReference type="InterPro" id="IPR036390">
    <property type="entry name" value="WH_DNA-bd_sf"/>
</dbReference>
<dbReference type="Gene3D" id="3.30.420.40">
    <property type="match status" value="2"/>
</dbReference>
<reference evidence="1 2" key="1">
    <citation type="submission" date="2020-05" db="EMBL/GenBank/DDBJ databases">
        <title>Streptobacillus felis strain LHL191014123.</title>
        <authorList>
            <person name="Fawzy A."/>
            <person name="Rau J."/>
            <person name="Risse K."/>
            <person name="Schauerte N."/>
            <person name="Geiger C."/>
            <person name="Blom J."/>
            <person name="Imirzalioglu C."/>
            <person name="Falgenhauer J."/>
            <person name="Bach A."/>
            <person name="Herden C."/>
            <person name="Eisenberg T."/>
        </authorList>
    </citation>
    <scope>NUCLEOTIDE SEQUENCE [LARGE SCALE GENOMIC DNA]</scope>
    <source>
        <strain evidence="1 2">LHL191014123</strain>
    </source>
</reference>
<proteinExistence type="predicted"/>
<name>A0A7Z0PG76_9FUSO</name>
<dbReference type="PANTHER" id="PTHR18964:SF110">
    <property type="entry name" value="TRANSCRIPTIONAL REGULATOR, XYLR-RELATED"/>
    <property type="match status" value="1"/>
</dbReference>
<gene>
    <name evidence="1" type="ORF">HP397_05125</name>
</gene>
<dbReference type="Gene3D" id="1.10.10.10">
    <property type="entry name" value="Winged helix-like DNA-binding domain superfamily/Winged helix DNA-binding domain"/>
    <property type="match status" value="1"/>
</dbReference>
<dbReference type="InterPro" id="IPR011991">
    <property type="entry name" value="ArsR-like_HTH"/>
</dbReference>
<dbReference type="Pfam" id="PF13412">
    <property type="entry name" value="HTH_24"/>
    <property type="match status" value="1"/>
</dbReference>
<dbReference type="Proteomes" id="UP000526184">
    <property type="component" value="Unassembled WGS sequence"/>
</dbReference>
<protein>
    <submittedName>
        <fullName evidence="1">ROK family transcriptional regulator</fullName>
    </submittedName>
</protein>
<dbReference type="OrthoDB" id="9796533at2"/>
<dbReference type="SUPFAM" id="SSF53067">
    <property type="entry name" value="Actin-like ATPase domain"/>
    <property type="match status" value="1"/>
</dbReference>
<dbReference type="PANTHER" id="PTHR18964">
    <property type="entry name" value="ROK (REPRESSOR, ORF, KINASE) FAMILY"/>
    <property type="match status" value="1"/>
</dbReference>
<dbReference type="CDD" id="cd00090">
    <property type="entry name" value="HTH_ARSR"/>
    <property type="match status" value="1"/>
</dbReference>
<evidence type="ECO:0000313" key="2">
    <source>
        <dbReference type="Proteomes" id="UP000526184"/>
    </source>
</evidence>
<sequence length="388" mass="43702">MKRLNDTEYEVLELISKNQSMTRMDLSLELNISPAAISKTIKKLMDELLVLEDDTLSSKGGRPRKILKINPEYKKVIGINFGSGFIDISVSKIDGTIIETRRKKFQFKAPDKLKTLLTDEIGFLLEKYGKNDISGIGLAINGVVNTKDGSSIFSPHLKWNNLKLKDYLETKFEVPVIVDNDVRSMLKAEIYRAKKLSNVMYIYIKDGIGSSIMINDKIFEGVHFCAGEIGHFVVNPASNSKCKCGKFGCLEAEYSANMIRNKVFWEFEKQGIDSENKYLTYKEIFDKALEGEEPYYSIVKEASTEIGKTVGNILNVLDIGNIIVAGDIIHAKNVFFKNFERGIDGMITQDFGGVVNIYPTEFGDDVEKYGSIFLIIMNLFSGEKIFTL</sequence>
<evidence type="ECO:0000313" key="1">
    <source>
        <dbReference type="EMBL" id="NYV28186.1"/>
    </source>
</evidence>
<dbReference type="RefSeq" id="WP_067323137.1">
    <property type="nucleotide sequence ID" value="NZ_CBCRWS010000020.1"/>
</dbReference>
<dbReference type="Pfam" id="PF00480">
    <property type="entry name" value="ROK"/>
    <property type="match status" value="1"/>
</dbReference>
<accession>A0A7Z0PG76</accession>
<keyword evidence="2" id="KW-1185">Reference proteome</keyword>
<dbReference type="EMBL" id="JABMKT010000024">
    <property type="protein sequence ID" value="NYV28186.1"/>
    <property type="molecule type" value="Genomic_DNA"/>
</dbReference>
<dbReference type="SUPFAM" id="SSF46785">
    <property type="entry name" value="Winged helix' DNA-binding domain"/>
    <property type="match status" value="1"/>
</dbReference>
<organism evidence="1 2">
    <name type="scientific">Streptobacillus felis</name>
    <dbReference type="NCBI Taxonomy" id="1384509"/>
    <lineage>
        <taxon>Bacteria</taxon>
        <taxon>Fusobacteriati</taxon>
        <taxon>Fusobacteriota</taxon>
        <taxon>Fusobacteriia</taxon>
        <taxon>Fusobacteriales</taxon>
        <taxon>Leptotrichiaceae</taxon>
        <taxon>Streptobacillus</taxon>
    </lineage>
</organism>
<comment type="caution">
    <text evidence="1">The sequence shown here is derived from an EMBL/GenBank/DDBJ whole genome shotgun (WGS) entry which is preliminary data.</text>
</comment>
<dbReference type="InterPro" id="IPR043129">
    <property type="entry name" value="ATPase_NBD"/>
</dbReference>
<dbReference type="AlphaFoldDB" id="A0A7Z0PG76"/>
<dbReference type="InterPro" id="IPR000600">
    <property type="entry name" value="ROK"/>
</dbReference>
<dbReference type="InterPro" id="IPR036388">
    <property type="entry name" value="WH-like_DNA-bd_sf"/>
</dbReference>